<dbReference type="Proteomes" id="UP000257109">
    <property type="component" value="Unassembled WGS sequence"/>
</dbReference>
<evidence type="ECO:0000313" key="1">
    <source>
        <dbReference type="EMBL" id="RDX77299.1"/>
    </source>
</evidence>
<evidence type="ECO:0000313" key="2">
    <source>
        <dbReference type="Proteomes" id="UP000257109"/>
    </source>
</evidence>
<gene>
    <name evidence="1" type="ORF">CR513_42598</name>
</gene>
<dbReference type="AlphaFoldDB" id="A0A371FG61"/>
<sequence length="94" mass="10868">MDKQISLAFTIEKYSYAILCDVVPIKATDILLSLRQAMKEFGSDIHVKEAFEGKYDVNLEKHEEYGENTKHMKTKAFQLCKRKDPSATRILSRL</sequence>
<feature type="non-terminal residue" evidence="1">
    <location>
        <position position="1"/>
    </location>
</feature>
<keyword evidence="2" id="KW-1185">Reference proteome</keyword>
<comment type="caution">
    <text evidence="1">The sequence shown here is derived from an EMBL/GenBank/DDBJ whole genome shotgun (WGS) entry which is preliminary data.</text>
</comment>
<accession>A0A371FG61</accession>
<dbReference type="EMBL" id="QJKJ01009212">
    <property type="protein sequence ID" value="RDX77299.1"/>
    <property type="molecule type" value="Genomic_DNA"/>
</dbReference>
<proteinExistence type="predicted"/>
<name>A0A371FG61_MUCPR</name>
<organism evidence="1 2">
    <name type="scientific">Mucuna pruriens</name>
    <name type="common">Velvet bean</name>
    <name type="synonym">Dolichos pruriens</name>
    <dbReference type="NCBI Taxonomy" id="157652"/>
    <lineage>
        <taxon>Eukaryota</taxon>
        <taxon>Viridiplantae</taxon>
        <taxon>Streptophyta</taxon>
        <taxon>Embryophyta</taxon>
        <taxon>Tracheophyta</taxon>
        <taxon>Spermatophyta</taxon>
        <taxon>Magnoliopsida</taxon>
        <taxon>eudicotyledons</taxon>
        <taxon>Gunneridae</taxon>
        <taxon>Pentapetalae</taxon>
        <taxon>rosids</taxon>
        <taxon>fabids</taxon>
        <taxon>Fabales</taxon>
        <taxon>Fabaceae</taxon>
        <taxon>Papilionoideae</taxon>
        <taxon>50 kb inversion clade</taxon>
        <taxon>NPAAA clade</taxon>
        <taxon>indigoferoid/millettioid clade</taxon>
        <taxon>Phaseoleae</taxon>
        <taxon>Mucuna</taxon>
    </lineage>
</organism>
<reference evidence="1" key="1">
    <citation type="submission" date="2018-05" db="EMBL/GenBank/DDBJ databases">
        <title>Draft genome of Mucuna pruriens seed.</title>
        <authorList>
            <person name="Nnadi N.E."/>
            <person name="Vos R."/>
            <person name="Hasami M.H."/>
            <person name="Devisetty U.K."/>
            <person name="Aguiy J.C."/>
        </authorList>
    </citation>
    <scope>NUCLEOTIDE SEQUENCE [LARGE SCALE GENOMIC DNA]</scope>
    <source>
        <strain evidence="1">JCA_2017</strain>
    </source>
</reference>
<protein>
    <submittedName>
        <fullName evidence="1">Uncharacterized protein</fullName>
    </submittedName>
</protein>